<proteinExistence type="predicted"/>
<sequence length="139" mass="15544">MSVTAEDIGMRVQDASGRIGILRDVMRDCEDPGELPGERQKHSVAFLWPEGGGREWLAPSQQVTRAWKLQITRENSVSVPDLSNLLAPRTGRVAPASCVQYATLRKRVRTANRSRNPAKALETVKAMRLHQRYGHPNDT</sequence>
<dbReference type="EMBL" id="CP020570">
    <property type="protein sequence ID" value="ARF62114.1"/>
    <property type="molecule type" value="Genomic_DNA"/>
</dbReference>
<reference evidence="1 2" key="1">
    <citation type="submission" date="2017-03" db="EMBL/GenBank/DDBJ databases">
        <title>Complete Genome Sequence of a natural compounds producer, Streptomyces violaceus S21.</title>
        <authorList>
            <person name="Zhong C."/>
            <person name="Zhao Z."/>
            <person name="Fu J."/>
            <person name="Zong G."/>
            <person name="Qin R."/>
            <person name="Cao G."/>
        </authorList>
    </citation>
    <scope>NUCLEOTIDE SEQUENCE [LARGE SCALE GENOMIC DNA]</scope>
    <source>
        <strain evidence="1 2">S21</strain>
    </source>
</reference>
<dbReference type="KEGG" id="svu:B1H20_12410"/>
<dbReference type="RefSeq" id="WP_031055184.1">
    <property type="nucleotide sequence ID" value="NZ_CP020570.1"/>
</dbReference>
<organism evidence="1 2">
    <name type="scientific">Streptomyces violaceoruber</name>
    <dbReference type="NCBI Taxonomy" id="1935"/>
    <lineage>
        <taxon>Bacteria</taxon>
        <taxon>Bacillati</taxon>
        <taxon>Actinomycetota</taxon>
        <taxon>Actinomycetes</taxon>
        <taxon>Kitasatosporales</taxon>
        <taxon>Streptomycetaceae</taxon>
        <taxon>Streptomyces</taxon>
        <taxon>Streptomyces violaceoruber group</taxon>
    </lineage>
</organism>
<dbReference type="STRING" id="1935.B1H20_12410"/>
<dbReference type="Proteomes" id="UP000192445">
    <property type="component" value="Chromosome"/>
</dbReference>
<gene>
    <name evidence="1" type="ORF">B1H20_12410</name>
</gene>
<protein>
    <submittedName>
        <fullName evidence="1">Uncharacterized protein</fullName>
    </submittedName>
</protein>
<dbReference type="AlphaFoldDB" id="A0A1V0UA32"/>
<name>A0A1V0UA32_STRVN</name>
<accession>A0A1V0UA32</accession>
<dbReference type="OrthoDB" id="3855669at2"/>
<evidence type="ECO:0000313" key="1">
    <source>
        <dbReference type="EMBL" id="ARF62114.1"/>
    </source>
</evidence>
<evidence type="ECO:0000313" key="2">
    <source>
        <dbReference type="Proteomes" id="UP000192445"/>
    </source>
</evidence>